<dbReference type="CDD" id="cd02393">
    <property type="entry name" value="KH-I_PNPase"/>
    <property type="match status" value="2"/>
</dbReference>
<dbReference type="AlphaFoldDB" id="A0A9N8H556"/>
<organism evidence="8 9">
    <name type="scientific">Seminavis robusta</name>
    <dbReference type="NCBI Taxonomy" id="568900"/>
    <lineage>
        <taxon>Eukaryota</taxon>
        <taxon>Sar</taxon>
        <taxon>Stramenopiles</taxon>
        <taxon>Ochrophyta</taxon>
        <taxon>Bacillariophyta</taxon>
        <taxon>Bacillariophyceae</taxon>
        <taxon>Bacillariophycidae</taxon>
        <taxon>Naviculales</taxon>
        <taxon>Naviculaceae</taxon>
        <taxon>Seminavis</taxon>
    </lineage>
</organism>
<feature type="domain" description="K Homology" evidence="7">
    <location>
        <begin position="453"/>
        <end position="516"/>
    </location>
</feature>
<dbReference type="SMART" id="SM00322">
    <property type="entry name" value="KH"/>
    <property type="match status" value="5"/>
</dbReference>
<evidence type="ECO:0000313" key="8">
    <source>
        <dbReference type="EMBL" id="CAB9502328.1"/>
    </source>
</evidence>
<sequence>MDTVMSQLSENPALAAACGVIVVLLTIMATQGSGNKQAADPPAAAAPSSTSSNKKKKKKANKKKGKANGSAAPAPAVEEEEDDEEEEPEEEPAPAPAPSKKKKKKKAAAKAPEPEPEPEPEPVVEEPEPEPEPEPVPAAAPSTTSGTSKKKKKKKKKNNAAAASATDKKEEKPEDVDGSDDDDADALATFAKGSRDKNKKKNGKTDDDDWNVINKNKGKGKKAAAAAAEAAKSADDAEESADNNKPEFLQMDIKAEEIPTIIGPKGTTIQQIQLETGTSVDIDKGFGLVKVKGDDEEKMKAALQMIRGILDAKKAKTAHSATLAGAEIKGSDGVKAIIGKGGSMIKEIQSSTSCKIDADIDKGTVTIAGPSEAAVKDAVQKCKDAVFGASNCTMDLKSKSMVFCICGRSFQLLQALQTETGARLDMTGTVLTISGDVEKVQAAFSIISAKMVRCKGVSLVIDKNIGAVMGKGGTNIRQIQDKTGAFIEISNEGECKIIGEPDAVKTAETSVRKAMAGEIELKPGEVLEKVQLGVGTSMVIGTGGSKIKELQKEHGVQINVQLTTATLVGKKDSVAAAKKAILAIVTPLIERAKAEEEARKESEKLVAAGDTTWTGDGKNDDADGW</sequence>
<name>A0A9N8H556_9STRA</name>
<dbReference type="FunFam" id="3.30.1370.10:FF:000001">
    <property type="entry name" value="Polyribonucleotide nucleotidyltransferase"/>
    <property type="match status" value="1"/>
</dbReference>
<dbReference type="InterPro" id="IPR004088">
    <property type="entry name" value="KH_dom_type_1"/>
</dbReference>
<dbReference type="SUPFAM" id="SSF54791">
    <property type="entry name" value="Eukaryotic type KH-domain (KH-domain type I)"/>
    <property type="match status" value="5"/>
</dbReference>
<dbReference type="Proteomes" id="UP001153069">
    <property type="component" value="Unassembled WGS sequence"/>
</dbReference>
<dbReference type="EMBL" id="CAICTM010000132">
    <property type="protein sequence ID" value="CAB9502328.1"/>
    <property type="molecule type" value="Genomic_DNA"/>
</dbReference>
<feature type="compositionally biased region" description="Acidic residues" evidence="6">
    <location>
        <begin position="114"/>
        <end position="133"/>
    </location>
</feature>
<comment type="caution">
    <text evidence="8">The sequence shown here is derived from an EMBL/GenBank/DDBJ whole genome shotgun (WGS) entry which is preliminary data.</text>
</comment>
<keyword evidence="1" id="KW-0808">Transferase</keyword>
<keyword evidence="2" id="KW-0548">Nucleotidyltransferase</keyword>
<proteinExistence type="predicted"/>
<keyword evidence="4 5" id="KW-0694">RNA-binding</keyword>
<dbReference type="GO" id="GO:0003723">
    <property type="term" value="F:RNA binding"/>
    <property type="evidence" value="ECO:0007669"/>
    <property type="project" value="UniProtKB-UniRule"/>
</dbReference>
<gene>
    <name evidence="8" type="ORF">SEMRO_133_G063130.1</name>
</gene>
<feature type="domain" description="K Homology" evidence="7">
    <location>
        <begin position="317"/>
        <end position="387"/>
    </location>
</feature>
<dbReference type="PANTHER" id="PTHR10288">
    <property type="entry name" value="KH DOMAIN CONTAINING RNA BINDING PROTEIN"/>
    <property type="match status" value="1"/>
</dbReference>
<feature type="region of interest" description="Disordered" evidence="6">
    <location>
        <begin position="596"/>
        <end position="625"/>
    </location>
</feature>
<evidence type="ECO:0000313" key="9">
    <source>
        <dbReference type="Proteomes" id="UP001153069"/>
    </source>
</evidence>
<feature type="compositionally biased region" description="Low complexity" evidence="6">
    <location>
        <begin position="34"/>
        <end position="52"/>
    </location>
</feature>
<dbReference type="Pfam" id="PF00013">
    <property type="entry name" value="KH_1"/>
    <property type="match status" value="4"/>
</dbReference>
<feature type="region of interest" description="Disordered" evidence="6">
    <location>
        <begin position="32"/>
        <end position="245"/>
    </location>
</feature>
<evidence type="ECO:0000256" key="5">
    <source>
        <dbReference type="PROSITE-ProRule" id="PRU00117"/>
    </source>
</evidence>
<feature type="domain" description="K Homology" evidence="7">
    <location>
        <begin position="245"/>
        <end position="311"/>
    </location>
</feature>
<keyword evidence="3" id="KW-0677">Repeat</keyword>
<feature type="compositionally biased region" description="Acidic residues" evidence="6">
    <location>
        <begin position="77"/>
        <end position="92"/>
    </location>
</feature>
<feature type="domain" description="K Homology" evidence="7">
    <location>
        <begin position="526"/>
        <end position="586"/>
    </location>
</feature>
<evidence type="ECO:0000256" key="1">
    <source>
        <dbReference type="ARBA" id="ARBA00022679"/>
    </source>
</evidence>
<dbReference type="InterPro" id="IPR004087">
    <property type="entry name" value="KH_dom"/>
</dbReference>
<dbReference type="InterPro" id="IPR036612">
    <property type="entry name" value="KH_dom_type_1_sf"/>
</dbReference>
<feature type="compositionally biased region" description="Basic residues" evidence="6">
    <location>
        <begin position="148"/>
        <end position="158"/>
    </location>
</feature>
<keyword evidence="9" id="KW-1185">Reference proteome</keyword>
<evidence type="ECO:0000259" key="7">
    <source>
        <dbReference type="SMART" id="SM00322"/>
    </source>
</evidence>
<feature type="compositionally biased region" description="Basic residues" evidence="6">
    <location>
        <begin position="53"/>
        <end position="66"/>
    </location>
</feature>
<evidence type="ECO:0000256" key="6">
    <source>
        <dbReference type="SAM" id="MobiDB-lite"/>
    </source>
</evidence>
<feature type="compositionally biased region" description="Low complexity" evidence="6">
    <location>
        <begin position="137"/>
        <end position="147"/>
    </location>
</feature>
<dbReference type="Gene3D" id="3.30.1370.10">
    <property type="entry name" value="K Homology domain, type 1"/>
    <property type="match status" value="3"/>
</dbReference>
<dbReference type="OrthoDB" id="10027144at2759"/>
<feature type="compositionally biased region" description="Acidic residues" evidence="6">
    <location>
        <begin position="173"/>
        <end position="185"/>
    </location>
</feature>
<dbReference type="PROSITE" id="PS50084">
    <property type="entry name" value="KH_TYPE_1"/>
    <property type="match status" value="4"/>
</dbReference>
<feature type="compositionally biased region" description="Basic residues" evidence="6">
    <location>
        <begin position="99"/>
        <end position="108"/>
    </location>
</feature>
<evidence type="ECO:0000256" key="4">
    <source>
        <dbReference type="ARBA" id="ARBA00022884"/>
    </source>
</evidence>
<evidence type="ECO:0000256" key="2">
    <source>
        <dbReference type="ARBA" id="ARBA00022695"/>
    </source>
</evidence>
<evidence type="ECO:0000256" key="3">
    <source>
        <dbReference type="ARBA" id="ARBA00022737"/>
    </source>
</evidence>
<reference evidence="8" key="1">
    <citation type="submission" date="2020-06" db="EMBL/GenBank/DDBJ databases">
        <authorList>
            <consortium name="Plant Systems Biology data submission"/>
        </authorList>
    </citation>
    <scope>NUCLEOTIDE SEQUENCE</scope>
    <source>
        <strain evidence="8">D6</strain>
    </source>
</reference>
<feature type="compositionally biased region" description="Low complexity" evidence="6">
    <location>
        <begin position="67"/>
        <end position="76"/>
    </location>
</feature>
<dbReference type="GO" id="GO:0016779">
    <property type="term" value="F:nucleotidyltransferase activity"/>
    <property type="evidence" value="ECO:0007669"/>
    <property type="project" value="UniProtKB-KW"/>
</dbReference>
<accession>A0A9N8H556</accession>
<protein>
    <recommendedName>
        <fullName evidence="7">K Homology domain-containing protein</fullName>
    </recommendedName>
</protein>
<feature type="domain" description="K Homology" evidence="7">
    <location>
        <begin position="388"/>
        <end position="452"/>
    </location>
</feature>
<dbReference type="Gene3D" id="3.30.310.210">
    <property type="match status" value="1"/>
</dbReference>